<evidence type="ECO:0000259" key="8">
    <source>
        <dbReference type="PROSITE" id="PS50014"/>
    </source>
</evidence>
<keyword evidence="2" id="KW-0805">Transcription regulation</keyword>
<dbReference type="GO" id="GO:0005198">
    <property type="term" value="F:structural molecule activity"/>
    <property type="evidence" value="ECO:0007669"/>
    <property type="project" value="TreeGrafter"/>
</dbReference>
<name>A0A194SDT9_RHOGW</name>
<keyword evidence="5" id="KW-0539">Nucleus</keyword>
<dbReference type="STRING" id="578459.A0A194SDT9"/>
<dbReference type="PANTHER" id="PTHR47343:SF1">
    <property type="entry name" value="TRANSCRIPTIONAL ACTIVATOR SPT7"/>
    <property type="match status" value="1"/>
</dbReference>
<dbReference type="InterPro" id="IPR009072">
    <property type="entry name" value="Histone-fold"/>
</dbReference>
<protein>
    <recommendedName>
        <fullName evidence="8">Bromo domain-containing protein</fullName>
    </recommendedName>
</protein>
<feature type="compositionally biased region" description="Acidic residues" evidence="7">
    <location>
        <begin position="554"/>
        <end position="563"/>
    </location>
</feature>
<keyword evidence="3 6" id="KW-0103">Bromodomain</keyword>
<dbReference type="AlphaFoldDB" id="A0A194SDT9"/>
<dbReference type="PANTHER" id="PTHR47343">
    <property type="entry name" value="TRANSCRIPTIONAL ACTIVATOR SPT7"/>
    <property type="match status" value="1"/>
</dbReference>
<dbReference type="InterPro" id="IPR037782">
    <property type="entry name" value="Spt7"/>
</dbReference>
<dbReference type="Gene3D" id="1.10.20.10">
    <property type="entry name" value="Histone, subunit A"/>
    <property type="match status" value="1"/>
</dbReference>
<evidence type="ECO:0000256" key="6">
    <source>
        <dbReference type="PROSITE-ProRule" id="PRU00035"/>
    </source>
</evidence>
<gene>
    <name evidence="9" type="ORF">RHOBADRAFT_51080</name>
</gene>
<feature type="compositionally biased region" description="Acidic residues" evidence="7">
    <location>
        <begin position="183"/>
        <end position="195"/>
    </location>
</feature>
<feature type="region of interest" description="Disordered" evidence="7">
    <location>
        <begin position="303"/>
        <end position="445"/>
    </location>
</feature>
<feature type="region of interest" description="Disordered" evidence="7">
    <location>
        <begin position="535"/>
        <end position="583"/>
    </location>
</feature>
<evidence type="ECO:0000313" key="10">
    <source>
        <dbReference type="Proteomes" id="UP000053890"/>
    </source>
</evidence>
<feature type="domain" description="Bromo" evidence="8">
    <location>
        <begin position="67"/>
        <end position="137"/>
    </location>
</feature>
<dbReference type="PROSITE" id="PS50014">
    <property type="entry name" value="BROMODOMAIN_2"/>
    <property type="match status" value="1"/>
</dbReference>
<dbReference type="OrthoDB" id="21449at2759"/>
<evidence type="ECO:0000256" key="1">
    <source>
        <dbReference type="ARBA" id="ARBA00004123"/>
    </source>
</evidence>
<dbReference type="CDD" id="cd22927">
    <property type="entry name" value="HFD_SPT7"/>
    <property type="match status" value="1"/>
</dbReference>
<feature type="region of interest" description="Disordered" evidence="7">
    <location>
        <begin position="472"/>
        <end position="514"/>
    </location>
</feature>
<dbReference type="Pfam" id="PF07524">
    <property type="entry name" value="Bromo_TP"/>
    <property type="match status" value="1"/>
</dbReference>
<dbReference type="InterPro" id="IPR006565">
    <property type="entry name" value="BTP"/>
</dbReference>
<dbReference type="EMBL" id="KQ474073">
    <property type="protein sequence ID" value="KPV78635.1"/>
    <property type="molecule type" value="Genomic_DNA"/>
</dbReference>
<feature type="compositionally biased region" description="Low complexity" evidence="7">
    <location>
        <begin position="219"/>
        <end position="231"/>
    </location>
</feature>
<sequence>MKYLFAAIDARLARSKDGGTAPPPRGHHLDPDELKRLIIEASEAVDDKSAANDFQETLERIVNEIRNTTEHSGPFLQKVRKADVPDYYDVIKRPMDLATLLKKVKQQSYRTKKAFAEDLDLIWSNCLHYNSHPSHPLRASAEALRAKSNQLLEFITDPALTQRQLLMASVGVHRAGSTRIGTPDEDADADSEDEDVRSKRGVSERLLNGVNGDYHRDSASPAPSRSATPSLARRLNRKISTAPLARISASPEPTPAPTELPFEEHLAFVRTPQGMQEFLLLDQELTRLEGSGFKPVRSSALLPPSAFGPSASTSTTLGPPAHKKRKKEQVADLVSRLNPDVLPSTAAPPPPAAVDTPPSSSAPTPAPPPPSSRSRPRNPDDPLESLWWDVVGPCTTSSSLLFSGSAPPPPPPETNGLNGHSTSASSSSERAAPPAPPAPPALAAGMPHAPWVGYCATPRTSAVGLSASGARLGAQKGKGKARADDAPAAPRGKKRAARAAGGAGERGGAPKADGLAVRMRRNCETLRMIRRVGDTLARESTAGEMESPYVSASEGDDNEEEAGPGEVGEGQEQRSAKRRRARTGLVRVSGIPQDAMRCTATRGTAAREAMRAVGAGLLEHAGFEGTSGGALDVLGHLAGEYLSNLGRTLRFYADRYSTDLSEKDILTRTLSENGVPSPSHLSAHVTEDVDRYGQRLSDLLAKLERTRQDQLDAFFAPSAAATDELERAEKVFDADEAFVDGAWATRIGEHYFGVADQGLDTELAVQSLVLPKWLLRGEPRPLDNESTSSTLAYSPPPSFVPLTPSSISAQIGLLQPFYHLRASHASLGLTEDPSLSPQALALAHGGVARAKAGGTRHKVPPSGRIPFKGKKRPEDPTLPGAIAALLQGANEPVKKKKRSKALAVVEEVPVESGAE</sequence>
<evidence type="ECO:0000256" key="2">
    <source>
        <dbReference type="ARBA" id="ARBA00023015"/>
    </source>
</evidence>
<dbReference type="OMA" id="YRRSEAK"/>
<evidence type="ECO:0000256" key="7">
    <source>
        <dbReference type="SAM" id="MobiDB-lite"/>
    </source>
</evidence>
<dbReference type="GO" id="GO:0046695">
    <property type="term" value="C:SLIK (SAGA-like) complex"/>
    <property type="evidence" value="ECO:0007669"/>
    <property type="project" value="InterPro"/>
</dbReference>
<feature type="compositionally biased region" description="Low complexity" evidence="7">
    <location>
        <begin position="421"/>
        <end position="432"/>
    </location>
</feature>
<dbReference type="GO" id="GO:0006357">
    <property type="term" value="P:regulation of transcription by RNA polymerase II"/>
    <property type="evidence" value="ECO:0007669"/>
    <property type="project" value="TreeGrafter"/>
</dbReference>
<dbReference type="SMART" id="SM00297">
    <property type="entry name" value="BROMO"/>
    <property type="match status" value="1"/>
</dbReference>
<dbReference type="GeneID" id="28976091"/>
<evidence type="ECO:0000256" key="5">
    <source>
        <dbReference type="ARBA" id="ARBA00023242"/>
    </source>
</evidence>
<dbReference type="PRINTS" id="PR00503">
    <property type="entry name" value="BROMODOMAIN"/>
</dbReference>
<dbReference type="Pfam" id="PF00439">
    <property type="entry name" value="Bromodomain"/>
    <property type="match status" value="1"/>
</dbReference>
<keyword evidence="4" id="KW-0804">Transcription</keyword>
<evidence type="ECO:0000256" key="4">
    <source>
        <dbReference type="ARBA" id="ARBA00023163"/>
    </source>
</evidence>
<evidence type="ECO:0000256" key="3">
    <source>
        <dbReference type="ARBA" id="ARBA00023117"/>
    </source>
</evidence>
<dbReference type="SUPFAM" id="SSF47370">
    <property type="entry name" value="Bromodomain"/>
    <property type="match status" value="1"/>
</dbReference>
<reference evidence="9 10" key="1">
    <citation type="journal article" date="2015" name="Front. Microbiol.">
        <title>Genome sequence of the plant growth promoting endophytic yeast Rhodotorula graminis WP1.</title>
        <authorList>
            <person name="Firrincieli A."/>
            <person name="Otillar R."/>
            <person name="Salamov A."/>
            <person name="Schmutz J."/>
            <person name="Khan Z."/>
            <person name="Redman R.S."/>
            <person name="Fleck N.D."/>
            <person name="Lindquist E."/>
            <person name="Grigoriev I.V."/>
            <person name="Doty S.L."/>
        </authorList>
    </citation>
    <scope>NUCLEOTIDE SEQUENCE [LARGE SCALE GENOMIC DNA]</scope>
    <source>
        <strain evidence="9 10">WP1</strain>
    </source>
</reference>
<evidence type="ECO:0000313" key="9">
    <source>
        <dbReference type="EMBL" id="KPV78635.1"/>
    </source>
</evidence>
<keyword evidence="10" id="KW-1185">Reference proteome</keyword>
<proteinExistence type="predicted"/>
<feature type="region of interest" description="Disordered" evidence="7">
    <location>
        <begin position="176"/>
        <end position="231"/>
    </location>
</feature>
<feature type="compositionally biased region" description="Low complexity" evidence="7">
    <location>
        <begin position="353"/>
        <end position="363"/>
    </location>
</feature>
<dbReference type="Proteomes" id="UP000053890">
    <property type="component" value="Unassembled WGS sequence"/>
</dbReference>
<dbReference type="GO" id="GO:0000124">
    <property type="term" value="C:SAGA complex"/>
    <property type="evidence" value="ECO:0007669"/>
    <property type="project" value="InterPro"/>
</dbReference>
<dbReference type="InterPro" id="IPR036427">
    <property type="entry name" value="Bromodomain-like_sf"/>
</dbReference>
<dbReference type="RefSeq" id="XP_018274684.1">
    <property type="nucleotide sequence ID" value="XM_018415643.1"/>
</dbReference>
<dbReference type="Gene3D" id="1.20.920.10">
    <property type="entry name" value="Bromodomain-like"/>
    <property type="match status" value="1"/>
</dbReference>
<accession>A0A194SDT9</accession>
<organism evidence="9 10">
    <name type="scientific">Rhodotorula graminis (strain WP1)</name>
    <dbReference type="NCBI Taxonomy" id="578459"/>
    <lineage>
        <taxon>Eukaryota</taxon>
        <taxon>Fungi</taxon>
        <taxon>Dikarya</taxon>
        <taxon>Basidiomycota</taxon>
        <taxon>Pucciniomycotina</taxon>
        <taxon>Microbotryomycetes</taxon>
        <taxon>Sporidiobolales</taxon>
        <taxon>Sporidiobolaceae</taxon>
        <taxon>Rhodotorula</taxon>
    </lineage>
</organism>
<dbReference type="InterPro" id="IPR001487">
    <property type="entry name" value="Bromodomain"/>
</dbReference>
<dbReference type="GO" id="GO:0006325">
    <property type="term" value="P:chromatin organization"/>
    <property type="evidence" value="ECO:0007669"/>
    <property type="project" value="UniProtKB-ARBA"/>
</dbReference>
<comment type="subcellular location">
    <subcellularLocation>
        <location evidence="1">Nucleus</location>
    </subcellularLocation>
</comment>
<dbReference type="GO" id="GO:0046982">
    <property type="term" value="F:protein heterodimerization activity"/>
    <property type="evidence" value="ECO:0007669"/>
    <property type="project" value="InterPro"/>
</dbReference>
<dbReference type="GO" id="GO:0005634">
    <property type="term" value="C:nucleus"/>
    <property type="evidence" value="ECO:0007669"/>
    <property type="project" value="UniProtKB-SubCell"/>
</dbReference>